<comment type="subcellular location">
    <subcellularLocation>
        <location evidence="1 9">Cytoplasm</location>
    </subcellularLocation>
</comment>
<keyword evidence="8 9" id="KW-0131">Cell cycle</keyword>
<dbReference type="PROSITE" id="PS51898">
    <property type="entry name" value="TYR_RECOMBINASE"/>
    <property type="match status" value="1"/>
</dbReference>
<dbReference type="SUPFAM" id="SSF56349">
    <property type="entry name" value="DNA breaking-rejoining enzymes"/>
    <property type="match status" value="1"/>
</dbReference>
<dbReference type="PANTHER" id="PTHR30349:SF77">
    <property type="entry name" value="TYROSINE RECOMBINASE XERC"/>
    <property type="match status" value="1"/>
</dbReference>
<dbReference type="AlphaFoldDB" id="A0A2T7WD16"/>
<evidence type="ECO:0000256" key="6">
    <source>
        <dbReference type="ARBA" id="ARBA00023125"/>
    </source>
</evidence>
<protein>
    <recommendedName>
        <fullName evidence="9">Tyrosine recombinase XerC</fullName>
    </recommendedName>
</protein>
<dbReference type="Gene3D" id="1.10.150.130">
    <property type="match status" value="1"/>
</dbReference>
<accession>A0A2T7WD16</accession>
<dbReference type="GO" id="GO:0003677">
    <property type="term" value="F:DNA binding"/>
    <property type="evidence" value="ECO:0007669"/>
    <property type="project" value="UniProtKB-UniRule"/>
</dbReference>
<evidence type="ECO:0000256" key="8">
    <source>
        <dbReference type="ARBA" id="ARBA00023306"/>
    </source>
</evidence>
<evidence type="ECO:0000256" key="7">
    <source>
        <dbReference type="ARBA" id="ARBA00023172"/>
    </source>
</evidence>
<dbReference type="EMBL" id="QDFT01000032">
    <property type="protein sequence ID" value="PVE67922.1"/>
    <property type="molecule type" value="Genomic_DNA"/>
</dbReference>
<feature type="active site" evidence="9">
    <location>
        <position position="261"/>
    </location>
</feature>
<dbReference type="InterPro" id="IPR023009">
    <property type="entry name" value="Tyrosine_recombinase_XerC/XerD"/>
</dbReference>
<feature type="active site" evidence="9">
    <location>
        <position position="258"/>
    </location>
</feature>
<reference evidence="12 13" key="1">
    <citation type="submission" date="2018-04" db="EMBL/GenBank/DDBJ databases">
        <authorList>
            <person name="Go L.Y."/>
            <person name="Mitchell J.A."/>
        </authorList>
    </citation>
    <scope>NUCLEOTIDE SEQUENCE [LARGE SCALE GENOMIC DNA]</scope>
    <source>
        <strain evidence="12 13">TPD7010</strain>
    </source>
</reference>
<dbReference type="RefSeq" id="WP_116538133.1">
    <property type="nucleotide sequence ID" value="NZ_QDFT01000032.1"/>
</dbReference>
<dbReference type="Proteomes" id="UP000244649">
    <property type="component" value="Unassembled WGS sequence"/>
</dbReference>
<evidence type="ECO:0000259" key="10">
    <source>
        <dbReference type="PROSITE" id="PS51898"/>
    </source>
</evidence>
<dbReference type="Gene3D" id="1.10.443.10">
    <property type="entry name" value="Intergrase catalytic core"/>
    <property type="match status" value="1"/>
</dbReference>
<dbReference type="PANTHER" id="PTHR30349">
    <property type="entry name" value="PHAGE INTEGRASE-RELATED"/>
    <property type="match status" value="1"/>
</dbReference>
<evidence type="ECO:0000256" key="4">
    <source>
        <dbReference type="ARBA" id="ARBA00022829"/>
    </source>
</evidence>
<evidence type="ECO:0000313" key="13">
    <source>
        <dbReference type="Proteomes" id="UP000244649"/>
    </source>
</evidence>
<evidence type="ECO:0000313" key="12">
    <source>
        <dbReference type="EMBL" id="PVE67922.1"/>
    </source>
</evidence>
<dbReference type="InterPro" id="IPR013762">
    <property type="entry name" value="Integrase-like_cat_sf"/>
</dbReference>
<keyword evidence="7 9" id="KW-0233">DNA recombination</keyword>
<feature type="active site" evidence="9">
    <location>
        <position position="284"/>
    </location>
</feature>
<dbReference type="GO" id="GO:0009037">
    <property type="term" value="F:tyrosine-based site-specific recombinase activity"/>
    <property type="evidence" value="ECO:0007669"/>
    <property type="project" value="UniProtKB-UniRule"/>
</dbReference>
<dbReference type="GO" id="GO:0051301">
    <property type="term" value="P:cell division"/>
    <property type="evidence" value="ECO:0007669"/>
    <property type="project" value="UniProtKB-KW"/>
</dbReference>
<evidence type="ECO:0000256" key="2">
    <source>
        <dbReference type="ARBA" id="ARBA00022490"/>
    </source>
</evidence>
<sequence>MRVSEAVEGYLAHLSDVRRLSPATVRAYRSDLADLVNHLRDPRLESVDLDQLREWQWQASKAGQAKSTSARRISSVRGFFAWAKDEGVLDADVSLRLVSPKRGRTLPSVATADTLASVLQSLEVGARDGDPIALRDHALLEVIYGSGARVSEVCGLDLDDIDHERRTMRLRGKGDKERVVPFGLPAERALQAYLVRGRPVLRARADDTSDATSSRSRGTAVRAVFLGARGGRIGPRAVHALVTRTVGDAIGADALGPHALRHSAATHLLDGGADLRAVQEILGHASLGTTQIYTHVSTERLRDAYRLAHPRA</sequence>
<dbReference type="InterPro" id="IPR050090">
    <property type="entry name" value="Tyrosine_recombinase_XerCD"/>
</dbReference>
<comment type="caution">
    <text evidence="12">The sequence shown here is derived from an EMBL/GenBank/DDBJ whole genome shotgun (WGS) entry which is preliminary data.</text>
</comment>
<dbReference type="GO" id="GO:0007059">
    <property type="term" value="P:chromosome segregation"/>
    <property type="evidence" value="ECO:0007669"/>
    <property type="project" value="UniProtKB-UniRule"/>
</dbReference>
<evidence type="ECO:0000256" key="1">
    <source>
        <dbReference type="ARBA" id="ARBA00004496"/>
    </source>
</evidence>
<evidence type="ECO:0000256" key="9">
    <source>
        <dbReference type="HAMAP-Rule" id="MF_01808"/>
    </source>
</evidence>
<dbReference type="InterPro" id="IPR002104">
    <property type="entry name" value="Integrase_catalytic"/>
</dbReference>
<evidence type="ECO:0000256" key="3">
    <source>
        <dbReference type="ARBA" id="ARBA00022618"/>
    </source>
</evidence>
<dbReference type="Pfam" id="PF00589">
    <property type="entry name" value="Phage_integrase"/>
    <property type="match status" value="1"/>
</dbReference>
<keyword evidence="6 9" id="KW-0238">DNA-binding</keyword>
<name>A0A2T7WD16_MICTE</name>
<dbReference type="GO" id="GO:0006313">
    <property type="term" value="P:DNA transposition"/>
    <property type="evidence" value="ECO:0007669"/>
    <property type="project" value="UniProtKB-UniRule"/>
</dbReference>
<feature type="domain" description="Core-binding (CB)" evidence="11">
    <location>
        <begin position="1"/>
        <end position="84"/>
    </location>
</feature>
<dbReference type="InterPro" id="IPR011010">
    <property type="entry name" value="DNA_brk_join_enz"/>
</dbReference>
<dbReference type="InterPro" id="IPR004107">
    <property type="entry name" value="Integrase_SAM-like_N"/>
</dbReference>
<comment type="similarity">
    <text evidence="9">Belongs to the 'phage' integrase family. XerC subfamily.</text>
</comment>
<proteinExistence type="inferred from homology"/>
<dbReference type="GO" id="GO:0005737">
    <property type="term" value="C:cytoplasm"/>
    <property type="evidence" value="ECO:0007669"/>
    <property type="project" value="UniProtKB-SubCell"/>
</dbReference>
<feature type="active site" description="O-(3'-phospho-DNA)-tyrosine intermediate" evidence="9">
    <location>
        <position position="293"/>
    </location>
</feature>
<keyword evidence="4 9" id="KW-0159">Chromosome partition</keyword>
<dbReference type="HAMAP" id="MF_01808">
    <property type="entry name" value="Recomb_XerC_XerD"/>
    <property type="match status" value="1"/>
</dbReference>
<comment type="function">
    <text evidence="9">Site-specific tyrosine recombinase, which acts by catalyzing the cutting and rejoining of the recombining DNA molecules. The XerC-XerD complex is essential to convert dimers of the bacterial chromosome into monomers to permit their segregation at cell division. It also contributes to the segregational stability of plasmids.</text>
</comment>
<feature type="domain" description="Tyr recombinase" evidence="10">
    <location>
        <begin position="105"/>
        <end position="306"/>
    </location>
</feature>
<evidence type="ECO:0000259" key="11">
    <source>
        <dbReference type="PROSITE" id="PS51900"/>
    </source>
</evidence>
<keyword evidence="3 9" id="KW-0132">Cell division</keyword>
<dbReference type="NCBIfam" id="NF001399">
    <property type="entry name" value="PRK00283.1"/>
    <property type="match status" value="1"/>
</dbReference>
<comment type="subunit">
    <text evidence="9">Forms a cyclic heterotetrameric complex composed of two molecules of XerC and two molecules of XerD.</text>
</comment>
<keyword evidence="2 9" id="KW-0963">Cytoplasm</keyword>
<evidence type="ECO:0000256" key="5">
    <source>
        <dbReference type="ARBA" id="ARBA00022908"/>
    </source>
</evidence>
<gene>
    <name evidence="9" type="primary">xerC</name>
    <name evidence="12" type="ORF">DC432_12250</name>
</gene>
<dbReference type="Pfam" id="PF02899">
    <property type="entry name" value="Phage_int_SAM_1"/>
    <property type="match status" value="1"/>
</dbReference>
<dbReference type="InterPro" id="IPR044068">
    <property type="entry name" value="CB"/>
</dbReference>
<dbReference type="CDD" id="cd00798">
    <property type="entry name" value="INT_XerDC_C"/>
    <property type="match status" value="1"/>
</dbReference>
<feature type="active site" evidence="9">
    <location>
        <position position="149"/>
    </location>
</feature>
<feature type="active site" evidence="9">
    <location>
        <position position="173"/>
    </location>
</feature>
<organism evidence="12 13">
    <name type="scientific">Microbacterium testaceum</name>
    <name type="common">Aureobacterium testaceum</name>
    <name type="synonym">Brevibacterium testaceum</name>
    <dbReference type="NCBI Taxonomy" id="2033"/>
    <lineage>
        <taxon>Bacteria</taxon>
        <taxon>Bacillati</taxon>
        <taxon>Actinomycetota</taxon>
        <taxon>Actinomycetes</taxon>
        <taxon>Micrococcales</taxon>
        <taxon>Microbacteriaceae</taxon>
        <taxon>Microbacterium</taxon>
    </lineage>
</organism>
<keyword evidence="5 9" id="KW-0229">DNA integration</keyword>
<dbReference type="InterPro" id="IPR010998">
    <property type="entry name" value="Integrase_recombinase_N"/>
</dbReference>
<dbReference type="PROSITE" id="PS51900">
    <property type="entry name" value="CB"/>
    <property type="match status" value="1"/>
</dbReference>